<keyword evidence="1" id="KW-1133">Transmembrane helix</keyword>
<feature type="transmembrane region" description="Helical" evidence="1">
    <location>
        <begin position="6"/>
        <end position="22"/>
    </location>
</feature>
<reference evidence="3 4" key="1">
    <citation type="journal article" date="2015" name="Stand. Genomic Sci.">
        <title>Genomic Encyclopedia of Bacterial and Archaeal Type Strains, Phase III: the genomes of soil and plant-associated and newly described type strains.</title>
        <authorList>
            <person name="Whitman W.B."/>
            <person name="Woyke T."/>
            <person name="Klenk H.P."/>
            <person name="Zhou Y."/>
            <person name="Lilburn T.G."/>
            <person name="Beck B.J."/>
            <person name="De Vos P."/>
            <person name="Vandamme P."/>
            <person name="Eisen J.A."/>
            <person name="Garrity G."/>
            <person name="Hugenholtz P."/>
            <person name="Kyrpides N.C."/>
        </authorList>
    </citation>
    <scope>NUCLEOTIDE SEQUENCE [LARGE SCALE GENOMIC DNA]</scope>
    <source>
        <strain evidence="3 4">CV2</strain>
    </source>
</reference>
<feature type="transmembrane region" description="Helical" evidence="1">
    <location>
        <begin position="67"/>
        <end position="88"/>
    </location>
</feature>
<feature type="transmembrane region" description="Helical" evidence="1">
    <location>
        <begin position="243"/>
        <end position="262"/>
    </location>
</feature>
<dbReference type="EMBL" id="SGWW01000002">
    <property type="protein sequence ID" value="RZS57420.1"/>
    <property type="molecule type" value="Genomic_DNA"/>
</dbReference>
<gene>
    <name evidence="3" type="ORF">EV141_1132</name>
</gene>
<dbReference type="GO" id="GO:0016747">
    <property type="term" value="F:acyltransferase activity, transferring groups other than amino-acyl groups"/>
    <property type="evidence" value="ECO:0007669"/>
    <property type="project" value="InterPro"/>
</dbReference>
<accession>A0A4V2EWW6</accession>
<protein>
    <submittedName>
        <fullName evidence="3">Fucose 4-O-acetylase-like acetyltransferase</fullName>
    </submittedName>
</protein>
<dbReference type="InterPro" id="IPR002656">
    <property type="entry name" value="Acyl_transf_3_dom"/>
</dbReference>
<proteinExistence type="predicted"/>
<evidence type="ECO:0000313" key="4">
    <source>
        <dbReference type="Proteomes" id="UP000293519"/>
    </source>
</evidence>
<feature type="transmembrane region" description="Helical" evidence="1">
    <location>
        <begin position="217"/>
        <end position="237"/>
    </location>
</feature>
<evidence type="ECO:0000313" key="3">
    <source>
        <dbReference type="EMBL" id="RZS57420.1"/>
    </source>
</evidence>
<feature type="domain" description="Acyltransferase 3" evidence="2">
    <location>
        <begin position="3"/>
        <end position="260"/>
    </location>
</feature>
<organism evidence="3 4">
    <name type="scientific">Microcella putealis</name>
    <dbReference type="NCBI Taxonomy" id="337005"/>
    <lineage>
        <taxon>Bacteria</taxon>
        <taxon>Bacillati</taxon>
        <taxon>Actinomycetota</taxon>
        <taxon>Actinomycetes</taxon>
        <taxon>Micrococcales</taxon>
        <taxon>Microbacteriaceae</taxon>
        <taxon>Microcella</taxon>
    </lineage>
</organism>
<feature type="transmembrane region" description="Helical" evidence="1">
    <location>
        <begin position="95"/>
        <end position="114"/>
    </location>
</feature>
<feature type="transmembrane region" description="Helical" evidence="1">
    <location>
        <begin position="120"/>
        <end position="139"/>
    </location>
</feature>
<keyword evidence="1" id="KW-0812">Transmembrane</keyword>
<sequence>MLTLTPFRMPLLFVIAGVLAVSHNRKKPVELLGSVARKIYWPYLVWTAILLNTAGFSYFLTHYATDFTAWIAPGYLWFIFYLGIFILVSRLLSGIPSWSIAVVLLVGLIAFESFEYRAVFVYGICFFAGAAISQCVLSAETIMQRSGARAIVLASGAVLLLSTLIASSLTLGGFAFRPWGIALTFSTNAAILISLSIYYRYSSAASAAVEYLGRNSLVFYLSHWPIMVAVMTLATTLNVEPHYHAALLFGISLAAGCIIATLRRHPPVAWFFTFPWRNPRMRDLRKN</sequence>
<evidence type="ECO:0000259" key="2">
    <source>
        <dbReference type="Pfam" id="PF01757"/>
    </source>
</evidence>
<dbReference type="Pfam" id="PF01757">
    <property type="entry name" value="Acyl_transf_3"/>
    <property type="match status" value="1"/>
</dbReference>
<comment type="caution">
    <text evidence="3">The sequence shown here is derived from an EMBL/GenBank/DDBJ whole genome shotgun (WGS) entry which is preliminary data.</text>
</comment>
<dbReference type="AlphaFoldDB" id="A0A4V2EWW6"/>
<name>A0A4V2EWW6_9MICO</name>
<keyword evidence="4" id="KW-1185">Reference proteome</keyword>
<keyword evidence="3" id="KW-0808">Transferase</keyword>
<feature type="transmembrane region" description="Helical" evidence="1">
    <location>
        <begin position="43"/>
        <end position="61"/>
    </location>
</feature>
<feature type="transmembrane region" description="Helical" evidence="1">
    <location>
        <begin position="151"/>
        <end position="175"/>
    </location>
</feature>
<feature type="transmembrane region" description="Helical" evidence="1">
    <location>
        <begin position="181"/>
        <end position="201"/>
    </location>
</feature>
<keyword evidence="1" id="KW-0472">Membrane</keyword>
<evidence type="ECO:0000256" key="1">
    <source>
        <dbReference type="SAM" id="Phobius"/>
    </source>
</evidence>
<dbReference type="Proteomes" id="UP000293519">
    <property type="component" value="Unassembled WGS sequence"/>
</dbReference>